<keyword evidence="4" id="KW-0539">Nucleus</keyword>
<dbReference type="GO" id="GO:0003677">
    <property type="term" value="F:DNA binding"/>
    <property type="evidence" value="ECO:0007669"/>
    <property type="project" value="UniProtKB-KW"/>
</dbReference>
<dbReference type="PROSITE" id="PS51005">
    <property type="entry name" value="NAC"/>
    <property type="match status" value="1"/>
</dbReference>
<dbReference type="Proteomes" id="UP000324897">
    <property type="component" value="Chromosome 5"/>
</dbReference>
<feature type="region of interest" description="Disordered" evidence="5">
    <location>
        <begin position="172"/>
        <end position="193"/>
    </location>
</feature>
<name>A0A5J9WFQ9_9POAL</name>
<dbReference type="OrthoDB" id="693909at2759"/>
<sequence>METSDEAAATASDASAPAIVASGSTAGYCSSFAAAASPGSAAAAAAFVGFKFVLNLPPGYHFVPTDAELIVNFLRPRLENQKLPLPIFNDERILDYHPEQLIEKYRMYGEDRWFFFTRRERKHAGGKRPNRTTPGNGHWNATGSQRPIYSGGVLVGCVGTLVFYEASRKKKKEDASAVGAEPASPDEDSNGKTDWTMYEYESLTSEAEFEAKRNGEGKIEELVLCTIQKKKHCEQSKEGEEEKGKKKRKRKEDEEGIPSDGSCEKKGRGVGRKRKDQESSHDSGSTEEKSRGANGSNKTKGGRTKGRSRKELAQEQAAYVKRCLMATPQQELMQVPLGGETVNTDPNMNMSHGSVTTSTMPLSSSQKMMPVPAAGTQSNSVHPNYMVDHNFMQPMETLLLQAPTLRERFPYEQTFYYSQQINSMAPPEVYNSGLGPGYSYNEYDNANHLLGIDMDYYHLQSFQFPAQPSYGIGGSTSMQGAFSRSLGINSVDLKPKY</sequence>
<feature type="compositionally biased region" description="Basic and acidic residues" evidence="5">
    <location>
        <begin position="233"/>
        <end position="244"/>
    </location>
</feature>
<evidence type="ECO:0000256" key="4">
    <source>
        <dbReference type="ARBA" id="ARBA00023242"/>
    </source>
</evidence>
<feature type="region of interest" description="Disordered" evidence="5">
    <location>
        <begin position="354"/>
        <end position="374"/>
    </location>
</feature>
<dbReference type="EMBL" id="RWGY01000004">
    <property type="protein sequence ID" value="TVU46881.1"/>
    <property type="molecule type" value="Genomic_DNA"/>
</dbReference>
<evidence type="ECO:0000256" key="3">
    <source>
        <dbReference type="ARBA" id="ARBA00023163"/>
    </source>
</evidence>
<dbReference type="Gene3D" id="2.170.150.80">
    <property type="entry name" value="NAC domain"/>
    <property type="match status" value="1"/>
</dbReference>
<evidence type="ECO:0000256" key="5">
    <source>
        <dbReference type="SAM" id="MobiDB-lite"/>
    </source>
</evidence>
<dbReference type="InterPro" id="IPR036093">
    <property type="entry name" value="NAC_dom_sf"/>
</dbReference>
<keyword evidence="8" id="KW-1185">Reference proteome</keyword>
<proteinExistence type="predicted"/>
<keyword evidence="3" id="KW-0804">Transcription</keyword>
<organism evidence="7 8">
    <name type="scientific">Eragrostis curvula</name>
    <name type="common">weeping love grass</name>
    <dbReference type="NCBI Taxonomy" id="38414"/>
    <lineage>
        <taxon>Eukaryota</taxon>
        <taxon>Viridiplantae</taxon>
        <taxon>Streptophyta</taxon>
        <taxon>Embryophyta</taxon>
        <taxon>Tracheophyta</taxon>
        <taxon>Spermatophyta</taxon>
        <taxon>Magnoliopsida</taxon>
        <taxon>Liliopsida</taxon>
        <taxon>Poales</taxon>
        <taxon>Poaceae</taxon>
        <taxon>PACMAD clade</taxon>
        <taxon>Chloridoideae</taxon>
        <taxon>Eragrostideae</taxon>
        <taxon>Eragrostidinae</taxon>
        <taxon>Eragrostis</taxon>
    </lineage>
</organism>
<comment type="caution">
    <text evidence="7">The sequence shown here is derived from an EMBL/GenBank/DDBJ whole genome shotgun (WGS) entry which is preliminary data.</text>
</comment>
<protein>
    <recommendedName>
        <fullName evidence="6">NAC domain-containing protein</fullName>
    </recommendedName>
</protein>
<dbReference type="Pfam" id="PF02365">
    <property type="entry name" value="NAM"/>
    <property type="match status" value="1"/>
</dbReference>
<accession>A0A5J9WFQ9</accession>
<reference evidence="7 8" key="1">
    <citation type="journal article" date="2019" name="Sci. Rep.">
        <title>A high-quality genome of Eragrostis curvula grass provides insights into Poaceae evolution and supports new strategies to enhance forage quality.</title>
        <authorList>
            <person name="Carballo J."/>
            <person name="Santos B.A.C.M."/>
            <person name="Zappacosta D."/>
            <person name="Garbus I."/>
            <person name="Selva J.P."/>
            <person name="Gallo C.A."/>
            <person name="Diaz A."/>
            <person name="Albertini E."/>
            <person name="Caccamo M."/>
            <person name="Echenique V."/>
        </authorList>
    </citation>
    <scope>NUCLEOTIDE SEQUENCE [LARGE SCALE GENOMIC DNA]</scope>
    <source>
        <strain evidence="8">cv. Victoria</strain>
        <tissue evidence="7">Leaf</tissue>
    </source>
</reference>
<dbReference type="Gramene" id="TVU46881">
    <property type="protein sequence ID" value="TVU46881"/>
    <property type="gene ID" value="EJB05_06453"/>
</dbReference>
<dbReference type="GO" id="GO:0006355">
    <property type="term" value="P:regulation of DNA-templated transcription"/>
    <property type="evidence" value="ECO:0007669"/>
    <property type="project" value="InterPro"/>
</dbReference>
<evidence type="ECO:0000313" key="7">
    <source>
        <dbReference type="EMBL" id="TVU46881.1"/>
    </source>
</evidence>
<keyword evidence="2" id="KW-0238">DNA-binding</keyword>
<dbReference type="PANTHER" id="PTHR31719:SF235">
    <property type="entry name" value="NAC DOMAIN-CONTAINING PROTEIN"/>
    <property type="match status" value="1"/>
</dbReference>
<evidence type="ECO:0000256" key="2">
    <source>
        <dbReference type="ARBA" id="ARBA00023125"/>
    </source>
</evidence>
<dbReference type="InterPro" id="IPR003441">
    <property type="entry name" value="NAC-dom"/>
</dbReference>
<evidence type="ECO:0000256" key="1">
    <source>
        <dbReference type="ARBA" id="ARBA00023015"/>
    </source>
</evidence>
<evidence type="ECO:0000313" key="8">
    <source>
        <dbReference type="Proteomes" id="UP000324897"/>
    </source>
</evidence>
<feature type="compositionally biased region" description="Polar residues" evidence="5">
    <location>
        <begin position="131"/>
        <end position="144"/>
    </location>
</feature>
<feature type="region of interest" description="Disordered" evidence="5">
    <location>
        <begin position="231"/>
        <end position="313"/>
    </location>
</feature>
<feature type="compositionally biased region" description="Basic and acidic residues" evidence="5">
    <location>
        <begin position="275"/>
        <end position="291"/>
    </location>
</feature>
<gene>
    <name evidence="7" type="ORF">EJB05_06453</name>
</gene>
<feature type="compositionally biased region" description="Polar residues" evidence="5">
    <location>
        <begin position="354"/>
        <end position="367"/>
    </location>
</feature>
<feature type="domain" description="NAC" evidence="6">
    <location>
        <begin position="56"/>
        <end position="230"/>
    </location>
</feature>
<keyword evidence="1" id="KW-0805">Transcription regulation</keyword>
<dbReference type="PANTHER" id="PTHR31719">
    <property type="entry name" value="NAC TRANSCRIPTION FACTOR 56"/>
    <property type="match status" value="1"/>
</dbReference>
<evidence type="ECO:0000259" key="6">
    <source>
        <dbReference type="PROSITE" id="PS51005"/>
    </source>
</evidence>
<feature type="region of interest" description="Disordered" evidence="5">
    <location>
        <begin position="124"/>
        <end position="144"/>
    </location>
</feature>
<dbReference type="AlphaFoldDB" id="A0A5J9WFQ9"/>
<dbReference type="SUPFAM" id="SSF101941">
    <property type="entry name" value="NAC domain"/>
    <property type="match status" value="1"/>
</dbReference>